<dbReference type="GO" id="GO:0004930">
    <property type="term" value="F:G protein-coupled receptor activity"/>
    <property type="evidence" value="ECO:0007669"/>
    <property type="project" value="UniProtKB-KW"/>
</dbReference>
<dbReference type="Proteomes" id="UP000515163">
    <property type="component" value="Unplaced"/>
</dbReference>
<feature type="transmembrane region" description="Helical" evidence="7">
    <location>
        <begin position="158"/>
        <end position="182"/>
    </location>
</feature>
<feature type="transmembrane region" description="Helical" evidence="7">
    <location>
        <begin position="255"/>
        <end position="278"/>
    </location>
</feature>
<dbReference type="PRINTS" id="PR00237">
    <property type="entry name" value="GPCRRHODOPSN"/>
</dbReference>
<keyword evidence="6" id="KW-0807">Transducer</keyword>
<evidence type="ECO:0000256" key="4">
    <source>
        <dbReference type="ARBA" id="ARBA00022989"/>
    </source>
</evidence>
<dbReference type="GeneID" id="116286239"/>
<dbReference type="InterPro" id="IPR017452">
    <property type="entry name" value="GPCR_Rhodpsn_7TM"/>
</dbReference>
<proteinExistence type="inferred from homology"/>
<evidence type="ECO:0000313" key="10">
    <source>
        <dbReference type="RefSeq" id="XP_031548563.1"/>
    </source>
</evidence>
<dbReference type="FunCoup" id="A0A6P8GYF4">
    <property type="interactions" value="358"/>
</dbReference>
<feature type="transmembrane region" description="Helical" evidence="7">
    <location>
        <begin position="73"/>
        <end position="98"/>
    </location>
</feature>
<evidence type="ECO:0000256" key="7">
    <source>
        <dbReference type="SAM" id="Phobius"/>
    </source>
</evidence>
<keyword evidence="6" id="KW-0297">G-protein coupled receptor</keyword>
<dbReference type="OrthoDB" id="9894375at2759"/>
<feature type="transmembrane region" description="Helical" evidence="7">
    <location>
        <begin position="119"/>
        <end position="138"/>
    </location>
</feature>
<evidence type="ECO:0000256" key="3">
    <source>
        <dbReference type="ARBA" id="ARBA00022692"/>
    </source>
</evidence>
<keyword evidence="3 6" id="KW-0812">Transmembrane</keyword>
<dbReference type="InterPro" id="IPR000276">
    <property type="entry name" value="GPCR_Rhodpsn"/>
</dbReference>
<dbReference type="SUPFAM" id="SSF81321">
    <property type="entry name" value="Family A G protein-coupled receptor-like"/>
    <property type="match status" value="1"/>
</dbReference>
<keyword evidence="5 7" id="KW-0472">Membrane</keyword>
<dbReference type="PROSITE" id="PS50262">
    <property type="entry name" value="G_PROTEIN_RECEP_F1_2"/>
    <property type="match status" value="1"/>
</dbReference>
<evidence type="ECO:0000256" key="6">
    <source>
        <dbReference type="RuleBase" id="RU000688"/>
    </source>
</evidence>
<dbReference type="SMART" id="SM01381">
    <property type="entry name" value="7TM_GPCR_Srsx"/>
    <property type="match status" value="1"/>
</dbReference>
<dbReference type="KEGG" id="aten:116286239"/>
<comment type="similarity">
    <text evidence="6">Belongs to the G-protein coupled receptor 1 family.</text>
</comment>
<accession>A0A6P8GYF4</accession>
<reference evidence="10" key="1">
    <citation type="submission" date="2025-08" db="UniProtKB">
        <authorList>
            <consortium name="RefSeq"/>
        </authorList>
    </citation>
    <scope>IDENTIFICATION</scope>
    <source>
        <tissue evidence="10">Tentacle</tissue>
    </source>
</reference>
<evidence type="ECO:0000256" key="1">
    <source>
        <dbReference type="ARBA" id="ARBA00004651"/>
    </source>
</evidence>
<dbReference type="RefSeq" id="XP_031548563.1">
    <property type="nucleotide sequence ID" value="XM_031692703.1"/>
</dbReference>
<feature type="domain" description="G-protein coupled receptors family 1 profile" evidence="8">
    <location>
        <begin position="53"/>
        <end position="276"/>
    </location>
</feature>
<dbReference type="AlphaFoldDB" id="A0A6P8GYF4"/>
<feature type="transmembrane region" description="Helical" evidence="7">
    <location>
        <begin position="35"/>
        <end position="61"/>
    </location>
</feature>
<dbReference type="CDD" id="cd00637">
    <property type="entry name" value="7tm_classA_rhodopsin-like"/>
    <property type="match status" value="1"/>
</dbReference>
<comment type="subcellular location">
    <subcellularLocation>
        <location evidence="1">Cell membrane</location>
        <topology evidence="1">Multi-pass membrane protein</topology>
    </subcellularLocation>
</comment>
<keyword evidence="6" id="KW-0675">Receptor</keyword>
<name>A0A6P8GYF4_ACTTE</name>
<keyword evidence="2" id="KW-1003">Cell membrane</keyword>
<dbReference type="Pfam" id="PF00001">
    <property type="entry name" value="7tm_1"/>
    <property type="match status" value="1"/>
</dbReference>
<dbReference type="Gene3D" id="1.20.1070.10">
    <property type="entry name" value="Rhodopsin 7-helix transmembrane proteins"/>
    <property type="match status" value="2"/>
</dbReference>
<evidence type="ECO:0000256" key="2">
    <source>
        <dbReference type="ARBA" id="ARBA00022475"/>
    </source>
</evidence>
<evidence type="ECO:0000313" key="9">
    <source>
        <dbReference type="Proteomes" id="UP000515163"/>
    </source>
</evidence>
<feature type="transmembrane region" description="Helical" evidence="7">
    <location>
        <begin position="220"/>
        <end position="243"/>
    </location>
</feature>
<dbReference type="PANTHER" id="PTHR22750">
    <property type="entry name" value="G-PROTEIN COUPLED RECEPTOR"/>
    <property type="match status" value="1"/>
</dbReference>
<keyword evidence="4 7" id="KW-1133">Transmembrane helix</keyword>
<dbReference type="InParanoid" id="A0A6P8GYF4"/>
<dbReference type="GO" id="GO:0005886">
    <property type="term" value="C:plasma membrane"/>
    <property type="evidence" value="ECO:0007669"/>
    <property type="project" value="UniProtKB-SubCell"/>
</dbReference>
<evidence type="ECO:0000256" key="5">
    <source>
        <dbReference type="ARBA" id="ARBA00023136"/>
    </source>
</evidence>
<protein>
    <submittedName>
        <fullName evidence="10">Melanocyte-stimulating hormone receptor-like</fullName>
    </submittedName>
</protein>
<keyword evidence="9" id="KW-1185">Reference proteome</keyword>
<organism evidence="9 10">
    <name type="scientific">Actinia tenebrosa</name>
    <name type="common">Australian red waratah sea anemone</name>
    <dbReference type="NCBI Taxonomy" id="6105"/>
    <lineage>
        <taxon>Eukaryota</taxon>
        <taxon>Metazoa</taxon>
        <taxon>Cnidaria</taxon>
        <taxon>Anthozoa</taxon>
        <taxon>Hexacorallia</taxon>
        <taxon>Actiniaria</taxon>
        <taxon>Actiniidae</taxon>
        <taxon>Actinia</taxon>
    </lineage>
</organism>
<dbReference type="PROSITE" id="PS00237">
    <property type="entry name" value="G_PROTEIN_RECEP_F1_1"/>
    <property type="match status" value="1"/>
</dbReference>
<gene>
    <name evidence="10" type="primary">LOC116286239</name>
</gene>
<sequence length="294" mass="33249">MKNVSVIYNISTKCSVLGTAADLLEESRSYGLSTFLSFIISINFVAALFAIVCNSAVIYILSRTPSLVTPSNILILGLAISDFMVGILSQPFFCLVHYSYLARKSSLLCTGAKIYDSSVNALGTASFLTLVAITAERYLAVRLHLRYLELVTVKRCGIVIFCIWNFIFITLLLLVAFFLFNISRTIRRHSRQIQAQQHSIQQSMNQSINIPKYKKSVNTMYFVIGAFALCYAPYALGLIIFDVAQVNTSPYFKRFHLFTVTETFVMCNGLFNPIIYCWKIKEIRNALLQVIRRI</sequence>
<evidence type="ECO:0000259" key="8">
    <source>
        <dbReference type="PROSITE" id="PS50262"/>
    </source>
</evidence>